<dbReference type="STRING" id="914234.M2Q2D2"/>
<name>M2Q2D2_CERS8</name>
<evidence type="ECO:0000256" key="1">
    <source>
        <dbReference type="ARBA" id="ARBA00022679"/>
    </source>
</evidence>
<dbReference type="AlphaFoldDB" id="M2Q2D2"/>
<keyword evidence="1" id="KW-0808">Transferase</keyword>
<dbReference type="HOGENOM" id="CLU_194173_0_0_1"/>
<keyword evidence="3" id="KW-1185">Reference proteome</keyword>
<accession>M2Q2D2</accession>
<feature type="non-terminal residue" evidence="2">
    <location>
        <position position="85"/>
    </location>
</feature>
<evidence type="ECO:0000313" key="3">
    <source>
        <dbReference type="Proteomes" id="UP000016930"/>
    </source>
</evidence>
<dbReference type="GO" id="GO:0016740">
    <property type="term" value="F:transferase activity"/>
    <property type="evidence" value="ECO:0007669"/>
    <property type="project" value="UniProtKB-KW"/>
</dbReference>
<dbReference type="PANTHER" id="PTHR10982">
    <property type="entry name" value="MALONYL COA-ACYL CARRIER PROTEIN TRANSACYLASE"/>
    <property type="match status" value="1"/>
</dbReference>
<dbReference type="Gene3D" id="6.10.140.1400">
    <property type="match status" value="1"/>
</dbReference>
<dbReference type="PANTHER" id="PTHR10982:SF21">
    <property type="entry name" value="FATTY ACID SYNTHASE SUBUNIT BETA"/>
    <property type="match status" value="1"/>
</dbReference>
<evidence type="ECO:0000313" key="2">
    <source>
        <dbReference type="EMBL" id="EMD30943.1"/>
    </source>
</evidence>
<dbReference type="EMBL" id="KB445828">
    <property type="protein sequence ID" value="EMD30943.1"/>
    <property type="molecule type" value="Genomic_DNA"/>
</dbReference>
<dbReference type="InterPro" id="IPR050830">
    <property type="entry name" value="Fungal_FAS"/>
</dbReference>
<protein>
    <submittedName>
        <fullName evidence="2">Uncharacterized protein</fullName>
    </submittedName>
</protein>
<organism evidence="2 3">
    <name type="scientific">Ceriporiopsis subvermispora (strain B)</name>
    <name type="common">White-rot fungus</name>
    <name type="synonym">Gelatoporia subvermispora</name>
    <dbReference type="NCBI Taxonomy" id="914234"/>
    <lineage>
        <taxon>Eukaryota</taxon>
        <taxon>Fungi</taxon>
        <taxon>Dikarya</taxon>
        <taxon>Basidiomycota</taxon>
        <taxon>Agaricomycotina</taxon>
        <taxon>Agaricomycetes</taxon>
        <taxon>Polyporales</taxon>
        <taxon>Gelatoporiaceae</taxon>
        <taxon>Gelatoporia</taxon>
    </lineage>
</organism>
<feature type="non-terminal residue" evidence="2">
    <location>
        <position position="1"/>
    </location>
</feature>
<dbReference type="Proteomes" id="UP000016930">
    <property type="component" value="Unassembled WGS sequence"/>
</dbReference>
<gene>
    <name evidence="2" type="ORF">CERSUDRAFT_27263</name>
</gene>
<proteinExistence type="predicted"/>
<sequence>ERGFATIPLLCFDVPPRSRYLWAGVKLVSLAIADLSKKINPAHLNSVTVIGEYVPNLVAQPFNVSKDDAHHIYYQTHSPLLDQVL</sequence>
<reference evidence="2 3" key="1">
    <citation type="journal article" date="2012" name="Proc. Natl. Acad. Sci. U.S.A.">
        <title>Comparative genomics of Ceriporiopsis subvermispora and Phanerochaete chrysosporium provide insight into selective ligninolysis.</title>
        <authorList>
            <person name="Fernandez-Fueyo E."/>
            <person name="Ruiz-Duenas F.J."/>
            <person name="Ferreira P."/>
            <person name="Floudas D."/>
            <person name="Hibbett D.S."/>
            <person name="Canessa P."/>
            <person name="Larrondo L.F."/>
            <person name="James T.Y."/>
            <person name="Seelenfreund D."/>
            <person name="Lobos S."/>
            <person name="Polanco R."/>
            <person name="Tello M."/>
            <person name="Honda Y."/>
            <person name="Watanabe T."/>
            <person name="Watanabe T."/>
            <person name="Ryu J.S."/>
            <person name="Kubicek C.P."/>
            <person name="Schmoll M."/>
            <person name="Gaskell J."/>
            <person name="Hammel K.E."/>
            <person name="St John F.J."/>
            <person name="Vanden Wymelenberg A."/>
            <person name="Sabat G."/>
            <person name="Splinter BonDurant S."/>
            <person name="Syed K."/>
            <person name="Yadav J.S."/>
            <person name="Doddapaneni H."/>
            <person name="Subramanian V."/>
            <person name="Lavin J.L."/>
            <person name="Oguiza J.A."/>
            <person name="Perez G."/>
            <person name="Pisabarro A.G."/>
            <person name="Ramirez L."/>
            <person name="Santoyo F."/>
            <person name="Master E."/>
            <person name="Coutinho P.M."/>
            <person name="Henrissat B."/>
            <person name="Lombard V."/>
            <person name="Magnuson J.K."/>
            <person name="Kuees U."/>
            <person name="Hori C."/>
            <person name="Igarashi K."/>
            <person name="Samejima M."/>
            <person name="Held B.W."/>
            <person name="Barry K.W."/>
            <person name="LaButti K.M."/>
            <person name="Lapidus A."/>
            <person name="Lindquist E.A."/>
            <person name="Lucas S.M."/>
            <person name="Riley R."/>
            <person name="Salamov A.A."/>
            <person name="Hoffmeister D."/>
            <person name="Schwenk D."/>
            <person name="Hadar Y."/>
            <person name="Yarden O."/>
            <person name="de Vries R.P."/>
            <person name="Wiebenga A."/>
            <person name="Stenlid J."/>
            <person name="Eastwood D."/>
            <person name="Grigoriev I.V."/>
            <person name="Berka R.M."/>
            <person name="Blanchette R.A."/>
            <person name="Kersten P."/>
            <person name="Martinez A.T."/>
            <person name="Vicuna R."/>
            <person name="Cullen D."/>
        </authorList>
    </citation>
    <scope>NUCLEOTIDE SEQUENCE [LARGE SCALE GENOMIC DNA]</scope>
    <source>
        <strain evidence="2 3">B</strain>
    </source>
</reference>
<dbReference type="OrthoDB" id="3243207at2759"/>